<evidence type="ECO:0000256" key="5">
    <source>
        <dbReference type="ARBA" id="ARBA00022989"/>
    </source>
</evidence>
<feature type="transmembrane region" description="Helical" evidence="8">
    <location>
        <begin position="62"/>
        <end position="87"/>
    </location>
</feature>
<evidence type="ECO:0000256" key="2">
    <source>
        <dbReference type="ARBA" id="ARBA00009177"/>
    </source>
</evidence>
<dbReference type="Pfam" id="PF03547">
    <property type="entry name" value="Mem_trans"/>
    <property type="match status" value="1"/>
</dbReference>
<keyword evidence="10" id="KW-1185">Reference proteome</keyword>
<feature type="transmembrane region" description="Helical" evidence="8">
    <location>
        <begin position="358"/>
        <end position="382"/>
    </location>
</feature>
<feature type="transmembrane region" description="Helical" evidence="8">
    <location>
        <begin position="296"/>
        <end position="316"/>
    </location>
</feature>
<gene>
    <name evidence="9" type="ORF">M0813_24017</name>
</gene>
<feature type="compositionally biased region" description="Basic and acidic residues" evidence="7">
    <location>
        <begin position="221"/>
        <end position="232"/>
    </location>
</feature>
<evidence type="ECO:0000313" key="10">
    <source>
        <dbReference type="Proteomes" id="UP001150062"/>
    </source>
</evidence>
<comment type="subcellular location">
    <subcellularLocation>
        <location evidence="1">Membrane</location>
        <topology evidence="1">Multi-pass membrane protein</topology>
    </subcellularLocation>
</comment>
<keyword evidence="4 8" id="KW-0812">Transmembrane</keyword>
<dbReference type="PANTHER" id="PTHR31752:SF18">
    <property type="entry name" value="AUXIN EFFLUX CARRIER COMPONENT 1"/>
    <property type="match status" value="1"/>
</dbReference>
<organism evidence="9 10">
    <name type="scientific">Anaeramoeba flamelloides</name>
    <dbReference type="NCBI Taxonomy" id="1746091"/>
    <lineage>
        <taxon>Eukaryota</taxon>
        <taxon>Metamonada</taxon>
        <taxon>Anaeramoebidae</taxon>
        <taxon>Anaeramoeba</taxon>
    </lineage>
</organism>
<feature type="transmembrane region" description="Helical" evidence="8">
    <location>
        <begin position="125"/>
        <end position="149"/>
    </location>
</feature>
<keyword evidence="3" id="KW-0813">Transport</keyword>
<dbReference type="Proteomes" id="UP001150062">
    <property type="component" value="Unassembled WGS sequence"/>
</dbReference>
<sequence length="444" mass="49830">MYVSLLIEGFNMLFCGIVGYLIVRLGMIKVEILRQLNSIVFKVGVCALSINLIAPFKFSEIDWYWCIVYTIFEMVLHAFVISIGWVFHQRDLLKISTNLLTLTWSNLVIFGIPIMDSIFPKSFLIYPILASIPLIFFQIPLMIVMCETIESKREIKRKMETDIENNRSSGSESQDKKDNKSTDSSIGDTSFQNNQENISENEKSLVENGQDAFELEEVDENNDRIDNENGEDKDTDTDSNSNSHIDSDSDSHIGGGSSSDNGIVNRTQSVSAPQNDTKYELSNHKKRIIIFTIKRVFMNPIFISVVIGFIYSSSGLPYPKVIAKPAQTLANMVLPLAMITIGMFVYQHKIISSGMKTMIIYVSIKSFLVPIVSLSTFILFGIKGDSGKAAFILSVMPAGIITFQFGTEYSLRNDIITTCLIVESLIMIPILIMWILIIDATGLF</sequence>
<reference evidence="9" key="1">
    <citation type="submission" date="2022-08" db="EMBL/GenBank/DDBJ databases">
        <title>Novel sulfate-reducing endosymbionts in the free-living metamonad Anaeramoeba.</title>
        <authorList>
            <person name="Jerlstrom-Hultqvist J."/>
            <person name="Cepicka I."/>
            <person name="Gallot-Lavallee L."/>
            <person name="Salas-Leiva D."/>
            <person name="Curtis B.A."/>
            <person name="Zahonova K."/>
            <person name="Pipaliya S."/>
            <person name="Dacks J."/>
            <person name="Roger A.J."/>
        </authorList>
    </citation>
    <scope>NUCLEOTIDE SEQUENCE</scope>
    <source>
        <strain evidence="9">Schooner1</strain>
    </source>
</reference>
<evidence type="ECO:0000256" key="6">
    <source>
        <dbReference type="ARBA" id="ARBA00023136"/>
    </source>
</evidence>
<feature type="transmembrane region" description="Helical" evidence="8">
    <location>
        <begin position="328"/>
        <end position="346"/>
    </location>
</feature>
<feature type="region of interest" description="Disordered" evidence="7">
    <location>
        <begin position="160"/>
        <end position="199"/>
    </location>
</feature>
<proteinExistence type="inferred from homology"/>
<dbReference type="PANTHER" id="PTHR31752">
    <property type="entry name" value="AUXIN EFFLUX CARRIER COMPONENT 1B-RELATED"/>
    <property type="match status" value="1"/>
</dbReference>
<evidence type="ECO:0000313" key="9">
    <source>
        <dbReference type="EMBL" id="KAJ6240662.1"/>
    </source>
</evidence>
<comment type="similarity">
    <text evidence="2">Belongs to the auxin efflux carrier (TC 2.A.69.1) family.</text>
</comment>
<comment type="caution">
    <text evidence="9">The sequence shown here is derived from an EMBL/GenBank/DDBJ whole genome shotgun (WGS) entry which is preliminary data.</text>
</comment>
<protein>
    <submittedName>
        <fullName evidence="9">Auxin efflux carrier component 1b-related</fullName>
    </submittedName>
</protein>
<keyword evidence="6 8" id="KW-0472">Membrane</keyword>
<name>A0ABQ8Y924_9EUKA</name>
<dbReference type="InterPro" id="IPR051107">
    <property type="entry name" value="Auxin_Efflux_Carrier"/>
</dbReference>
<dbReference type="EMBL" id="JAOAOG010000200">
    <property type="protein sequence ID" value="KAJ6240662.1"/>
    <property type="molecule type" value="Genomic_DNA"/>
</dbReference>
<feature type="transmembrane region" description="Helical" evidence="8">
    <location>
        <begin position="39"/>
        <end position="56"/>
    </location>
</feature>
<evidence type="ECO:0000256" key="3">
    <source>
        <dbReference type="ARBA" id="ARBA00022448"/>
    </source>
</evidence>
<feature type="compositionally biased region" description="Polar residues" evidence="7">
    <location>
        <begin position="182"/>
        <end position="198"/>
    </location>
</feature>
<feature type="transmembrane region" description="Helical" evidence="8">
    <location>
        <begin position="99"/>
        <end position="119"/>
    </location>
</feature>
<accession>A0ABQ8Y924</accession>
<dbReference type="InterPro" id="IPR004776">
    <property type="entry name" value="Mem_transp_PIN-like"/>
</dbReference>
<feature type="transmembrane region" description="Helical" evidence="8">
    <location>
        <begin position="418"/>
        <end position="438"/>
    </location>
</feature>
<feature type="transmembrane region" description="Helical" evidence="8">
    <location>
        <begin position="388"/>
        <end position="406"/>
    </location>
</feature>
<evidence type="ECO:0000256" key="1">
    <source>
        <dbReference type="ARBA" id="ARBA00004141"/>
    </source>
</evidence>
<evidence type="ECO:0000256" key="4">
    <source>
        <dbReference type="ARBA" id="ARBA00022692"/>
    </source>
</evidence>
<evidence type="ECO:0000256" key="7">
    <source>
        <dbReference type="SAM" id="MobiDB-lite"/>
    </source>
</evidence>
<feature type="transmembrane region" description="Helical" evidence="8">
    <location>
        <begin position="6"/>
        <end position="27"/>
    </location>
</feature>
<feature type="region of interest" description="Disordered" evidence="7">
    <location>
        <begin position="215"/>
        <end position="277"/>
    </location>
</feature>
<evidence type="ECO:0000256" key="8">
    <source>
        <dbReference type="SAM" id="Phobius"/>
    </source>
</evidence>
<keyword evidence="5 8" id="KW-1133">Transmembrane helix</keyword>
<feature type="compositionally biased region" description="Polar residues" evidence="7">
    <location>
        <begin position="264"/>
        <end position="276"/>
    </location>
</feature>